<evidence type="ECO:0000256" key="1">
    <source>
        <dbReference type="SAM" id="MobiDB-lite"/>
    </source>
</evidence>
<feature type="compositionally biased region" description="Basic and acidic residues" evidence="1">
    <location>
        <begin position="70"/>
        <end position="81"/>
    </location>
</feature>
<protein>
    <submittedName>
        <fullName evidence="3">Proline-rich proteoglycan 2-like</fullName>
    </submittedName>
</protein>
<accession>A0A6J0HQD9</accession>
<gene>
    <name evidence="3" type="primary">LOC108499954</name>
</gene>
<reference evidence="3" key="1">
    <citation type="submission" date="2025-08" db="UniProtKB">
        <authorList>
            <consortium name="RefSeq"/>
        </authorList>
    </citation>
    <scope>IDENTIFICATION</scope>
</reference>
<dbReference type="RefSeq" id="XP_017675814.1">
    <property type="nucleotide sequence ID" value="XM_017820325.1"/>
</dbReference>
<proteinExistence type="predicted"/>
<keyword evidence="2" id="KW-1185">Reference proteome</keyword>
<dbReference type="AlphaFoldDB" id="A0A6J0HQD9"/>
<organism evidence="2 3">
    <name type="scientific">Lepidothrix coronata</name>
    <name type="common">blue-crowned manakin</name>
    <dbReference type="NCBI Taxonomy" id="321398"/>
    <lineage>
        <taxon>Eukaryota</taxon>
        <taxon>Metazoa</taxon>
        <taxon>Chordata</taxon>
        <taxon>Craniata</taxon>
        <taxon>Vertebrata</taxon>
        <taxon>Euteleostomi</taxon>
        <taxon>Archelosauria</taxon>
        <taxon>Archosauria</taxon>
        <taxon>Dinosauria</taxon>
        <taxon>Saurischia</taxon>
        <taxon>Theropoda</taxon>
        <taxon>Coelurosauria</taxon>
        <taxon>Aves</taxon>
        <taxon>Neognathae</taxon>
        <taxon>Neoaves</taxon>
        <taxon>Telluraves</taxon>
        <taxon>Australaves</taxon>
        <taxon>Passeriformes</taxon>
        <taxon>Pipridae</taxon>
        <taxon>Lepidothrix</taxon>
    </lineage>
</organism>
<sequence>MVRVNRAAARCSDSAQHEPAFRDSWQGERGPQALRGRAPRARRGLGAPNPPPRGDHRAPPNPPSGPAAGREGRGERGEAREPPPPPPLATRGPHAPPAAAALVTKHRDAPRRHSPSPGAAGSPSPPAGGYRCSWRPPIRGGRSPAAGWGWGAGNGSGAGSMFPAHPRPRTRAAPPPLPGLREREREQVPPLAPRRRVPANRGTAQPSARGGAGDGQGAAPIGGARREARANGGSVRDWRPAPPAANQPIGRCPGPAPPLGHGRP</sequence>
<dbReference type="Proteomes" id="UP000504624">
    <property type="component" value="Unplaced"/>
</dbReference>
<evidence type="ECO:0000313" key="2">
    <source>
        <dbReference type="Proteomes" id="UP000504624"/>
    </source>
</evidence>
<evidence type="ECO:0000313" key="3">
    <source>
        <dbReference type="RefSeq" id="XP_017675814.1"/>
    </source>
</evidence>
<feature type="compositionally biased region" description="Gly residues" evidence="1">
    <location>
        <begin position="148"/>
        <end position="158"/>
    </location>
</feature>
<name>A0A6J0HQD9_9PASS</name>
<feature type="region of interest" description="Disordered" evidence="1">
    <location>
        <begin position="1"/>
        <end position="264"/>
    </location>
</feature>
<dbReference type="GeneID" id="108499954"/>